<protein>
    <submittedName>
        <fullName evidence="1">Meiosis 1 arrest protein</fullName>
    </submittedName>
</protein>
<keyword evidence="2" id="KW-1185">Reference proteome</keyword>
<dbReference type="PANTHER" id="PTHR28642">
    <property type="entry name" value="MEIOSIS 1 ARREST PROTEIN"/>
    <property type="match status" value="1"/>
</dbReference>
<evidence type="ECO:0000313" key="2">
    <source>
        <dbReference type="Proteomes" id="UP001152320"/>
    </source>
</evidence>
<sequence length="116" mass="12521">MCHLLQEKELAILAKKDTPPPPSYSKVGGGVYLKPSSSRPITTPSSAGHFLILPSHGMSMLVKSVAVKELMLPSDAHEKGEPPLSDTLETVQKVLEKVLLHTNLLILSKEEASLGR</sequence>
<evidence type="ECO:0000313" key="1">
    <source>
        <dbReference type="EMBL" id="KAJ8023905.1"/>
    </source>
</evidence>
<accession>A0A9Q0YJS9</accession>
<dbReference type="Proteomes" id="UP001152320">
    <property type="component" value="Chromosome 19"/>
</dbReference>
<dbReference type="EMBL" id="JAIZAY010000019">
    <property type="protein sequence ID" value="KAJ8023905.1"/>
    <property type="molecule type" value="Genomic_DNA"/>
</dbReference>
<dbReference type="GO" id="GO:0051308">
    <property type="term" value="P:male meiosis chromosome separation"/>
    <property type="evidence" value="ECO:0007669"/>
    <property type="project" value="TreeGrafter"/>
</dbReference>
<dbReference type="GO" id="GO:0007127">
    <property type="term" value="P:meiosis I"/>
    <property type="evidence" value="ECO:0007669"/>
    <property type="project" value="InterPro"/>
</dbReference>
<dbReference type="GO" id="GO:0007283">
    <property type="term" value="P:spermatogenesis"/>
    <property type="evidence" value="ECO:0007669"/>
    <property type="project" value="InterPro"/>
</dbReference>
<proteinExistence type="predicted"/>
<dbReference type="AlphaFoldDB" id="A0A9Q0YJS9"/>
<reference evidence="1" key="1">
    <citation type="submission" date="2021-10" db="EMBL/GenBank/DDBJ databases">
        <title>Tropical sea cucumber genome reveals ecological adaptation and Cuvierian tubules defense mechanism.</title>
        <authorList>
            <person name="Chen T."/>
        </authorList>
    </citation>
    <scope>NUCLEOTIDE SEQUENCE</scope>
    <source>
        <strain evidence="1">Nanhai2018</strain>
        <tissue evidence="1">Muscle</tissue>
    </source>
</reference>
<gene>
    <name evidence="1" type="ORF">HOLleu_36477</name>
</gene>
<dbReference type="OrthoDB" id="6433824at2759"/>
<comment type="caution">
    <text evidence="1">The sequence shown here is derived from an EMBL/GenBank/DDBJ whole genome shotgun (WGS) entry which is preliminary data.</text>
</comment>
<organism evidence="1 2">
    <name type="scientific">Holothuria leucospilota</name>
    <name type="common">Black long sea cucumber</name>
    <name type="synonym">Mertensiothuria leucospilota</name>
    <dbReference type="NCBI Taxonomy" id="206669"/>
    <lineage>
        <taxon>Eukaryota</taxon>
        <taxon>Metazoa</taxon>
        <taxon>Echinodermata</taxon>
        <taxon>Eleutherozoa</taxon>
        <taxon>Echinozoa</taxon>
        <taxon>Holothuroidea</taxon>
        <taxon>Aspidochirotacea</taxon>
        <taxon>Aspidochirotida</taxon>
        <taxon>Holothuriidae</taxon>
        <taxon>Holothuria</taxon>
    </lineage>
</organism>
<name>A0A9Q0YJS9_HOLLE</name>
<dbReference type="PANTHER" id="PTHR28642:SF1">
    <property type="entry name" value="MEIOSIS 1 ARREST PROTEIN"/>
    <property type="match status" value="1"/>
</dbReference>
<dbReference type="InterPro" id="IPR033587">
    <property type="entry name" value="M1AP"/>
</dbReference>